<name>A0A836KDB6_LEIEN</name>
<evidence type="ECO:0000313" key="2">
    <source>
        <dbReference type="Proteomes" id="UP000674179"/>
    </source>
</evidence>
<organism evidence="1 2">
    <name type="scientific">Leishmania enriettii</name>
    <dbReference type="NCBI Taxonomy" id="5663"/>
    <lineage>
        <taxon>Eukaryota</taxon>
        <taxon>Discoba</taxon>
        <taxon>Euglenozoa</taxon>
        <taxon>Kinetoplastea</taxon>
        <taxon>Metakinetoplastina</taxon>
        <taxon>Trypanosomatida</taxon>
        <taxon>Trypanosomatidae</taxon>
        <taxon>Leishmaniinae</taxon>
        <taxon>Leishmania</taxon>
    </lineage>
</organism>
<dbReference type="GeneID" id="94169041"/>
<dbReference type="RefSeq" id="XP_067689634.1">
    <property type="nucleotide sequence ID" value="XM_067833531.1"/>
</dbReference>
<proteinExistence type="predicted"/>
<dbReference type="OrthoDB" id="266685at2759"/>
<reference evidence="1 2" key="1">
    <citation type="submission" date="2021-02" db="EMBL/GenBank/DDBJ databases">
        <title>Leishmania (Mundinia) enrietti genome sequencing and assembly.</title>
        <authorList>
            <person name="Almutairi H."/>
            <person name="Gatherer D."/>
        </authorList>
    </citation>
    <scope>NUCLEOTIDE SEQUENCE [LARGE SCALE GENOMIC DNA]</scope>
    <source>
        <strain evidence="1">CUR178</strain>
    </source>
</reference>
<protein>
    <submittedName>
        <fullName evidence="1">Uncharacterized protein</fullName>
    </submittedName>
</protein>
<accession>A0A836KDB6</accession>
<dbReference type="EMBL" id="JAFHKP010000033">
    <property type="protein sequence ID" value="KAG5469626.1"/>
    <property type="molecule type" value="Genomic_DNA"/>
</dbReference>
<dbReference type="Proteomes" id="UP000674179">
    <property type="component" value="Chromosome 33"/>
</dbReference>
<sequence>MSSSRPLEGPPRPRCIYRANSICEGGAEVVDCGDEPSASATPHTVTRSGTVATASRLSCSFVVAQSARKATRTRGSPPHGQLIDLGKGGIYGILKNARAAQRLFYSLPVQRLAAACGRSQAALRQELDQQRESKRMLELAEYRAELVNIFSDALRDTIADALFDDGSESVLSALQRKT</sequence>
<evidence type="ECO:0000313" key="1">
    <source>
        <dbReference type="EMBL" id="KAG5469626.1"/>
    </source>
</evidence>
<gene>
    <name evidence="1" type="ORF">CUR178_01763</name>
</gene>
<dbReference type="AlphaFoldDB" id="A0A836KDB6"/>
<keyword evidence="2" id="KW-1185">Reference proteome</keyword>
<dbReference type="KEGG" id="lenr:94169041"/>
<comment type="caution">
    <text evidence="1">The sequence shown here is derived from an EMBL/GenBank/DDBJ whole genome shotgun (WGS) entry which is preliminary data.</text>
</comment>